<evidence type="ECO:0000256" key="2">
    <source>
        <dbReference type="ARBA" id="ARBA00022964"/>
    </source>
</evidence>
<dbReference type="Gene3D" id="2.60.120.330">
    <property type="entry name" value="B-lactam Antibiotic, Isopenicillin N Synthase, Chain"/>
    <property type="match status" value="1"/>
</dbReference>
<keyword evidence="2" id="KW-0223">Dioxygenase</keyword>
<keyword evidence="3" id="KW-0560">Oxidoreductase</keyword>
<dbReference type="GO" id="GO:0016020">
    <property type="term" value="C:membrane"/>
    <property type="evidence" value="ECO:0007669"/>
    <property type="project" value="TreeGrafter"/>
</dbReference>
<dbReference type="EMBL" id="JAVRIE010000003">
    <property type="protein sequence ID" value="MDT0582904.1"/>
    <property type="molecule type" value="Genomic_DNA"/>
</dbReference>
<evidence type="ECO:0000256" key="5">
    <source>
        <dbReference type="SAM" id="MobiDB-lite"/>
    </source>
</evidence>
<name>A0AAW8R2G9_9ALTE</name>
<keyword evidence="4" id="KW-0802">TPR repeat</keyword>
<evidence type="ECO:0000313" key="8">
    <source>
        <dbReference type="Proteomes" id="UP001249020"/>
    </source>
</evidence>
<dbReference type="PANTHER" id="PTHR46332:SF5">
    <property type="entry name" value="ASPARTATE BETA-HYDROXYLASE DOMAIN CONTAINING 2"/>
    <property type="match status" value="1"/>
</dbReference>
<protein>
    <submittedName>
        <fullName evidence="7">Aspartyl/asparaginyl beta-hydroxylase domain-containing protein</fullName>
    </submittedName>
</protein>
<feature type="repeat" description="TPR" evidence="4">
    <location>
        <begin position="61"/>
        <end position="94"/>
    </location>
</feature>
<dbReference type="SUPFAM" id="SSF51197">
    <property type="entry name" value="Clavaminate synthase-like"/>
    <property type="match status" value="1"/>
</dbReference>
<dbReference type="Pfam" id="PF13414">
    <property type="entry name" value="TPR_11"/>
    <property type="match status" value="1"/>
</dbReference>
<dbReference type="PANTHER" id="PTHR46332">
    <property type="entry name" value="ASPARTATE BETA-HYDROXYLASE DOMAIN-CONTAINING PROTEIN 2"/>
    <property type="match status" value="1"/>
</dbReference>
<evidence type="ECO:0000256" key="4">
    <source>
        <dbReference type="PROSITE-ProRule" id="PRU00339"/>
    </source>
</evidence>
<accession>A0AAW8R2G9</accession>
<dbReference type="RefSeq" id="WP_311361674.1">
    <property type="nucleotide sequence ID" value="NZ_JAVRIE010000003.1"/>
</dbReference>
<dbReference type="InterPro" id="IPR051821">
    <property type="entry name" value="Asp/Asn_beta-hydroxylase"/>
</dbReference>
<proteinExistence type="inferred from homology"/>
<dbReference type="InterPro" id="IPR011990">
    <property type="entry name" value="TPR-like_helical_dom_sf"/>
</dbReference>
<organism evidence="7 8">
    <name type="scientific">Brumicola blandensis</name>
    <dbReference type="NCBI Taxonomy" id="3075611"/>
    <lineage>
        <taxon>Bacteria</taxon>
        <taxon>Pseudomonadati</taxon>
        <taxon>Pseudomonadota</taxon>
        <taxon>Gammaproteobacteria</taxon>
        <taxon>Alteromonadales</taxon>
        <taxon>Alteromonadaceae</taxon>
        <taxon>Brumicola</taxon>
    </lineage>
</organism>
<dbReference type="Pfam" id="PF05118">
    <property type="entry name" value="Asp_Arg_Hydrox"/>
    <property type="match status" value="1"/>
</dbReference>
<evidence type="ECO:0000313" key="7">
    <source>
        <dbReference type="EMBL" id="MDT0582904.1"/>
    </source>
</evidence>
<gene>
    <name evidence="7" type="ORF">RM544_10160</name>
</gene>
<evidence type="ECO:0000259" key="6">
    <source>
        <dbReference type="Pfam" id="PF05118"/>
    </source>
</evidence>
<dbReference type="AlphaFoldDB" id="A0AAW8R2G9"/>
<evidence type="ECO:0000256" key="1">
    <source>
        <dbReference type="ARBA" id="ARBA00007730"/>
    </source>
</evidence>
<comment type="similarity">
    <text evidence="1">Belongs to the aspartyl/asparaginyl beta-hydroxylase family.</text>
</comment>
<dbReference type="InterPro" id="IPR027443">
    <property type="entry name" value="IPNS-like_sf"/>
</dbReference>
<feature type="region of interest" description="Disordered" evidence="5">
    <location>
        <begin position="1"/>
        <end position="21"/>
    </location>
</feature>
<dbReference type="SUPFAM" id="SSF48452">
    <property type="entry name" value="TPR-like"/>
    <property type="match status" value="1"/>
</dbReference>
<dbReference type="Proteomes" id="UP001249020">
    <property type="component" value="Unassembled WGS sequence"/>
</dbReference>
<feature type="domain" description="Aspartyl/asparaginy/proline hydroxylase" evidence="6">
    <location>
        <begin position="227"/>
        <end position="389"/>
    </location>
</feature>
<dbReference type="InterPro" id="IPR007803">
    <property type="entry name" value="Asp/Arg/Pro-Hydrxlase"/>
</dbReference>
<dbReference type="GO" id="GO:0051213">
    <property type="term" value="F:dioxygenase activity"/>
    <property type="evidence" value="ECO:0007669"/>
    <property type="project" value="UniProtKB-KW"/>
</dbReference>
<comment type="caution">
    <text evidence="7">The sequence shown here is derived from an EMBL/GenBank/DDBJ whole genome shotgun (WGS) entry which is preliminary data.</text>
</comment>
<keyword evidence="8" id="KW-1185">Reference proteome</keyword>
<evidence type="ECO:0000256" key="3">
    <source>
        <dbReference type="ARBA" id="ARBA00023002"/>
    </source>
</evidence>
<reference evidence="7 8" key="1">
    <citation type="submission" date="2023-09" db="EMBL/GenBank/DDBJ databases">
        <authorList>
            <person name="Rey-Velasco X."/>
        </authorList>
    </citation>
    <scope>NUCLEOTIDE SEQUENCE [LARGE SCALE GENOMIC DNA]</scope>
    <source>
        <strain evidence="7 8">W409</strain>
    </source>
</reference>
<dbReference type="PROSITE" id="PS50005">
    <property type="entry name" value="TPR"/>
    <property type="match status" value="1"/>
</dbReference>
<dbReference type="Gene3D" id="1.25.40.10">
    <property type="entry name" value="Tetratricopeptide repeat domain"/>
    <property type="match status" value="1"/>
</dbReference>
<sequence length="417" mass="47824">MSGNSNKDLRGKQASSTTLRPNNAQDIKYEIDRITQLLNSNEIENGLRQTRELVKQHATNIEVLNFWGNVEEQLGSLDEAIKAHRKSIQVKPDSPISYLNLGYLLATSSKVDPVLKQEVDYCFSLLLDLAPAWFFQLHEQNFSSLVKQKVVYAGRRLVQLFDTLHIEAVGDSSNTIRVKNAVWPQTHLKPFTYNYESQKPHLFYVPELKAIPIWPLREFLWANEFMAQYPSIAEEFHSTQTLEEMQTRPYLDTHFGANSDLEELAGQSSWTALDLYKEGKRSPFAEKYFPKTLKALEALPLSGRGERPDEVFFSILQPGQEIPPHFGLSNHSLTVHLGIDIPGGELTVADEHYCWKEAELVVFDDSFLHSAINDTEKVRVVLLFSIWHPDLSDKEILAIKRAFNYRQSWLEQRYVGS</sequence>
<dbReference type="InterPro" id="IPR019734">
    <property type="entry name" value="TPR_rpt"/>
</dbReference>